<gene>
    <name evidence="2" type="ORF">T190115A13A_80060</name>
</gene>
<dbReference type="InterPro" id="IPR050723">
    <property type="entry name" value="CFA/CMAS"/>
</dbReference>
<protein>
    <submittedName>
        <fullName evidence="2">SAM-dependent methyltransferase, type 11</fullName>
    </submittedName>
</protein>
<dbReference type="GO" id="GO:0032259">
    <property type="term" value="P:methylation"/>
    <property type="evidence" value="ECO:0007669"/>
    <property type="project" value="UniProtKB-KW"/>
</dbReference>
<dbReference type="Pfam" id="PF08241">
    <property type="entry name" value="Methyltransf_11"/>
    <property type="match status" value="1"/>
</dbReference>
<dbReference type="Gene3D" id="3.40.50.150">
    <property type="entry name" value="Vaccinia Virus protein VP39"/>
    <property type="match status" value="1"/>
</dbReference>
<accession>A0ABP1FH31</accession>
<feature type="domain" description="Methyltransferase type 11" evidence="1">
    <location>
        <begin position="339"/>
        <end position="415"/>
    </location>
</feature>
<dbReference type="InterPro" id="IPR013216">
    <property type="entry name" value="Methyltransf_11"/>
</dbReference>
<proteinExistence type="predicted"/>
<dbReference type="RefSeq" id="WP_348740098.1">
    <property type="nucleotide sequence ID" value="NZ_CAXJRC010000045.1"/>
</dbReference>
<dbReference type="GO" id="GO:0008168">
    <property type="term" value="F:methyltransferase activity"/>
    <property type="evidence" value="ECO:0007669"/>
    <property type="project" value="UniProtKB-KW"/>
</dbReference>
<dbReference type="InterPro" id="IPR029063">
    <property type="entry name" value="SAM-dependent_MTases_sf"/>
</dbReference>
<dbReference type="PANTHER" id="PTHR43667">
    <property type="entry name" value="CYCLOPROPANE-FATTY-ACYL-PHOSPHOLIPID SYNTHASE"/>
    <property type="match status" value="1"/>
</dbReference>
<evidence type="ECO:0000313" key="3">
    <source>
        <dbReference type="Proteomes" id="UP001497602"/>
    </source>
</evidence>
<organism evidence="2 3">
    <name type="scientific">Tenacibaculum vairaonense</name>
    <dbReference type="NCBI Taxonomy" id="3137860"/>
    <lineage>
        <taxon>Bacteria</taxon>
        <taxon>Pseudomonadati</taxon>
        <taxon>Bacteroidota</taxon>
        <taxon>Flavobacteriia</taxon>
        <taxon>Flavobacteriales</taxon>
        <taxon>Flavobacteriaceae</taxon>
        <taxon>Tenacibaculum</taxon>
    </lineage>
</organism>
<dbReference type="EMBL" id="CAXJRC010000045">
    <property type="protein sequence ID" value="CAL2108485.1"/>
    <property type="molecule type" value="Genomic_DNA"/>
</dbReference>
<dbReference type="PANTHER" id="PTHR43667:SF2">
    <property type="entry name" value="FATTY ACID C-METHYL TRANSFERASE"/>
    <property type="match status" value="1"/>
</dbReference>
<evidence type="ECO:0000259" key="1">
    <source>
        <dbReference type="Pfam" id="PF08241"/>
    </source>
</evidence>
<keyword evidence="2" id="KW-0489">Methyltransferase</keyword>
<dbReference type="Proteomes" id="UP001497602">
    <property type="component" value="Unassembled WGS sequence"/>
</dbReference>
<reference evidence="2 3" key="1">
    <citation type="submission" date="2024-05" db="EMBL/GenBank/DDBJ databases">
        <authorList>
            <person name="Duchaud E."/>
        </authorList>
    </citation>
    <scope>NUCLEOTIDE SEQUENCE [LARGE SCALE GENOMIC DNA]</scope>
    <source>
        <strain evidence="2">Ena-SAMPLE-TAB-13-05-2024-13:56:06:370-140305</strain>
    </source>
</reference>
<keyword evidence="2" id="KW-0808">Transferase</keyword>
<dbReference type="SUPFAM" id="SSF53335">
    <property type="entry name" value="S-adenosyl-L-methionine-dependent methyltransferases"/>
    <property type="match status" value="1"/>
</dbReference>
<keyword evidence="3" id="KW-1185">Reference proteome</keyword>
<comment type="caution">
    <text evidence="2">The sequence shown here is derived from an EMBL/GenBank/DDBJ whole genome shotgun (WGS) entry which is preliminary data.</text>
</comment>
<sequence>MQRVIDTISSLLDVNQEITYEWSIRIKANQTVIRDKYIIWLPKNTFKHIPSILKVLNCPEKLIETQKKHAQKTVNIGLGISNKENQCNVLYIHYLEKNTLKDIYKAYQWNTSKKIEKQQYHFFFFPETPKGIKPESLVSTRLLKVYYKAYENSLLKKSAGFWLREHQQTYNQICISYPWQPKLSEIFNSLSLFSNFNKNDLLIKQYKSFHFKHLAFNRDENNPHLTVYFSGKMQLKELSNLNYAKKTANNHTKTLHKYIKQGILDKTITNLPGNNTYLSDFYSTDGIEHWKKVLGKNMHYHFGLFTENNNVPNLKNNTAFDNAIETLFKFIPSGSSIYDMGCGWGGPAKLLTEKNANKVTGITLSKTQFKYCNDIGIQTRLGNIENTLPPGYFDTLLMMESLEHIHNKYQLLKNLRYFSDQLIIRTHCQNTNTSNLVFGNTMKVISSDLLVDILTKAGWKIKHLKNRRMESLPTIDLWKSRFKNIPKQNDPHFEYFRNFVYRVSNSKKEWAKNNPLIEIVAVKS</sequence>
<evidence type="ECO:0000313" key="2">
    <source>
        <dbReference type="EMBL" id="CAL2108485.1"/>
    </source>
</evidence>
<name>A0ABP1FH31_9FLAO</name>